<feature type="region of interest" description="Disordered" evidence="1">
    <location>
        <begin position="93"/>
        <end position="113"/>
    </location>
</feature>
<proteinExistence type="predicted"/>
<dbReference type="AlphaFoldDB" id="A0AAV2M0F1"/>
<feature type="compositionally biased region" description="Polar residues" evidence="1">
    <location>
        <begin position="24"/>
        <end position="36"/>
    </location>
</feature>
<accession>A0AAV2M0F1</accession>
<evidence type="ECO:0000256" key="1">
    <source>
        <dbReference type="SAM" id="MobiDB-lite"/>
    </source>
</evidence>
<evidence type="ECO:0000313" key="3">
    <source>
        <dbReference type="Proteomes" id="UP001497482"/>
    </source>
</evidence>
<sequence length="181" mass="20368">MYSEQSHTLPEAAIQTSAPPPLLASSTFVNQPPSQSLLNNLPAQAINFTVPAEDDEDWPPPPPPVTDKFIEESRPLPPEKLVSELTELLRDMRTSSQEQPRYISPHHPPQARTPEYCTPFTPPRSTQSNRSELSLVEGQLGQERPATGCAGDWVLMKETRRKHWRSKRWLGPFLALLVTAR</sequence>
<keyword evidence="3" id="KW-1185">Reference proteome</keyword>
<feature type="region of interest" description="Disordered" evidence="1">
    <location>
        <begin position="49"/>
        <end position="77"/>
    </location>
</feature>
<organism evidence="2 3">
    <name type="scientific">Knipowitschia caucasica</name>
    <name type="common">Caucasian dwarf goby</name>
    <name type="synonym">Pomatoschistus caucasicus</name>
    <dbReference type="NCBI Taxonomy" id="637954"/>
    <lineage>
        <taxon>Eukaryota</taxon>
        <taxon>Metazoa</taxon>
        <taxon>Chordata</taxon>
        <taxon>Craniata</taxon>
        <taxon>Vertebrata</taxon>
        <taxon>Euteleostomi</taxon>
        <taxon>Actinopterygii</taxon>
        <taxon>Neopterygii</taxon>
        <taxon>Teleostei</taxon>
        <taxon>Neoteleostei</taxon>
        <taxon>Acanthomorphata</taxon>
        <taxon>Gobiaria</taxon>
        <taxon>Gobiiformes</taxon>
        <taxon>Gobioidei</taxon>
        <taxon>Gobiidae</taxon>
        <taxon>Gobiinae</taxon>
        <taxon>Knipowitschia</taxon>
    </lineage>
</organism>
<feature type="region of interest" description="Disordered" evidence="1">
    <location>
        <begin position="1"/>
        <end position="36"/>
    </location>
</feature>
<name>A0AAV2M0F1_KNICA</name>
<protein>
    <submittedName>
        <fullName evidence="2">Uncharacterized protein</fullName>
    </submittedName>
</protein>
<dbReference type="EMBL" id="OZ035827">
    <property type="protein sequence ID" value="CAL1606812.1"/>
    <property type="molecule type" value="Genomic_DNA"/>
</dbReference>
<evidence type="ECO:0000313" key="2">
    <source>
        <dbReference type="EMBL" id="CAL1606812.1"/>
    </source>
</evidence>
<dbReference type="Proteomes" id="UP001497482">
    <property type="component" value="Chromosome 5"/>
</dbReference>
<reference evidence="2 3" key="1">
    <citation type="submission" date="2024-04" db="EMBL/GenBank/DDBJ databases">
        <authorList>
            <person name="Waldvogel A.-M."/>
            <person name="Schoenle A."/>
        </authorList>
    </citation>
    <scope>NUCLEOTIDE SEQUENCE [LARGE SCALE GENOMIC DNA]</scope>
</reference>
<gene>
    <name evidence="2" type="ORF">KC01_LOCUS33928</name>
</gene>